<keyword evidence="8" id="KW-0206">Cytoskeleton</keyword>
<feature type="coiled-coil region" evidence="10">
    <location>
        <begin position="818"/>
        <end position="849"/>
    </location>
</feature>
<keyword evidence="6 12" id="KW-1133">Transmembrane helix</keyword>
<keyword evidence="10" id="KW-0175">Coiled coil</keyword>
<dbReference type="GO" id="GO:0007224">
    <property type="term" value="P:smoothened signaling pathway"/>
    <property type="evidence" value="ECO:0007669"/>
    <property type="project" value="InterPro"/>
</dbReference>
<sequence>MSLNTCNSLGYCYGNSFCVPVGVDKDQDEYTIQEGWIAGAFFLGLLIGAGIILILAKPFLNALEKKKRQDEERLLDMAGNSKIKETKSVPVQGWIDKENGKALKGKKSFKVSRFWRKKHSLSNLNEKEIDEAKEGDVDPAWSRGMVDVMQQTTNSNSEVEMLDQDMAAIISMERSLEEEKETLLLKTLAMILKKKAERRGVTQNFCINFMKKTEEDIKDLTKMIEREKEEAEEKIRNDTKFVKDSEGLETEMQKIHTHFNNKKSKLQRDYRDKLRQSLLLSSGMSESEIDELIEKLMNNMAVIEEKIGNEQARQRRAVEQRLAKRKRDMQYREVTAREAETDIEARVDTLKKLLSKKLKEDSNQGTQMDSIISDYSDELNIIHRFHSKDFDDKCSEKYDLLQNFRLSSFFKLMKKQEKEKAIFLQTADKTTNTVEFNKLFHDLFIKHHMEQEALCGELDQKEIQEISKLRQTINNNENTALDKETEKLVEKLESLTNLKFSESEKIIKSHKAQMLDYNAKKQREKQAVMARLQEQLLQRLANADEAEARDQKEQDLLKEEQKTTISRVLSTNMDLNEEAKNRILREHERNMQVLSNQLLASKIRQQKSLEIKLNQRKGRIGELERQKQELHRTKKSMKEKEIADLEADLASKIEKEELTLEEARKSAVMELRQQLAQETEEALKLHDEEISLLIGRLQIGQARRKAILEKQDQTLKQLQDELERRVAGGSSLPALVTDQIIKQYHNQVSHLNEQLQQRKKRQETLIQEKLSAKKQRMEEYIETQLEEEAQTEYTSRQKRGAGYASLALMQTFLEQRHAKAMQELDIEMQAELEKAKRDLNSELELELKKDLEMEHKDFLSQLAGISKMPQSDLHNAVSATTAGKSDNPAAKHLAKEVRESMSRSKTFAISDSSYRSKGDELAYKRANTDLNQPFPLQYDKIRTSSISTANKASIRPAIDSDNEDESEDSNGF</sequence>
<evidence type="ECO:0000256" key="12">
    <source>
        <dbReference type="SAM" id="Phobius"/>
    </source>
</evidence>
<keyword evidence="14" id="KW-1185">Reference proteome</keyword>
<dbReference type="GO" id="GO:0060170">
    <property type="term" value="C:ciliary membrane"/>
    <property type="evidence" value="ECO:0007669"/>
    <property type="project" value="TreeGrafter"/>
</dbReference>
<feature type="transmembrane region" description="Helical" evidence="12">
    <location>
        <begin position="36"/>
        <end position="60"/>
    </location>
</feature>
<evidence type="ECO:0000256" key="3">
    <source>
        <dbReference type="ARBA" id="ARBA00022475"/>
    </source>
</evidence>
<feature type="compositionally biased region" description="Acidic residues" evidence="11">
    <location>
        <begin position="960"/>
        <end position="972"/>
    </location>
</feature>
<evidence type="ECO:0000256" key="7">
    <source>
        <dbReference type="ARBA" id="ARBA00023136"/>
    </source>
</evidence>
<evidence type="ECO:0000256" key="8">
    <source>
        <dbReference type="ARBA" id="ARBA00023212"/>
    </source>
</evidence>
<dbReference type="EMBL" id="CAXITT010000945">
    <property type="protein sequence ID" value="CAL1547305.1"/>
    <property type="molecule type" value="Genomic_DNA"/>
</dbReference>
<gene>
    <name evidence="13" type="ORF">GSLYS_00020630001</name>
</gene>
<protein>
    <submittedName>
        <fullName evidence="13">Uncharacterized protein</fullName>
    </submittedName>
</protein>
<keyword evidence="3" id="KW-1003">Cell membrane</keyword>
<dbReference type="AlphaFoldDB" id="A0AAV2IMG3"/>
<evidence type="ECO:0000256" key="11">
    <source>
        <dbReference type="SAM" id="MobiDB-lite"/>
    </source>
</evidence>
<organism evidence="13 14">
    <name type="scientific">Lymnaea stagnalis</name>
    <name type="common">Great pond snail</name>
    <name type="synonym">Helix stagnalis</name>
    <dbReference type="NCBI Taxonomy" id="6523"/>
    <lineage>
        <taxon>Eukaryota</taxon>
        <taxon>Metazoa</taxon>
        <taxon>Spiralia</taxon>
        <taxon>Lophotrochozoa</taxon>
        <taxon>Mollusca</taxon>
        <taxon>Gastropoda</taxon>
        <taxon>Heterobranchia</taxon>
        <taxon>Euthyneura</taxon>
        <taxon>Panpulmonata</taxon>
        <taxon>Hygrophila</taxon>
        <taxon>Lymnaeoidea</taxon>
        <taxon>Lymnaeidae</taxon>
        <taxon>Lymnaea</taxon>
    </lineage>
</organism>
<dbReference type="PANTHER" id="PTHR16795:SF13">
    <property type="entry name" value="EVC COMPLEX MEMBER EVC"/>
    <property type="match status" value="1"/>
</dbReference>
<keyword evidence="9" id="KW-0966">Cell projection</keyword>
<comment type="caution">
    <text evidence="13">The sequence shown here is derived from an EMBL/GenBank/DDBJ whole genome shotgun (WGS) entry which is preliminary data.</text>
</comment>
<evidence type="ECO:0000256" key="4">
    <source>
        <dbReference type="ARBA" id="ARBA00022490"/>
    </source>
</evidence>
<name>A0AAV2IMG3_LYMST</name>
<evidence type="ECO:0000256" key="2">
    <source>
        <dbReference type="ARBA" id="ARBA00004162"/>
    </source>
</evidence>
<feature type="coiled-coil region" evidence="10">
    <location>
        <begin position="210"/>
        <end position="237"/>
    </location>
</feature>
<dbReference type="Proteomes" id="UP001497497">
    <property type="component" value="Unassembled WGS sequence"/>
</dbReference>
<dbReference type="PANTHER" id="PTHR16795">
    <property type="entry name" value="LIMBIN/ELLIS-VAN CREVELD PROTEIN"/>
    <property type="match status" value="1"/>
</dbReference>
<reference evidence="13 14" key="1">
    <citation type="submission" date="2024-04" db="EMBL/GenBank/DDBJ databases">
        <authorList>
            <consortium name="Genoscope - CEA"/>
            <person name="William W."/>
        </authorList>
    </citation>
    <scope>NUCLEOTIDE SEQUENCE [LARGE SCALE GENOMIC DNA]</scope>
</reference>
<evidence type="ECO:0000256" key="5">
    <source>
        <dbReference type="ARBA" id="ARBA00022692"/>
    </source>
</evidence>
<evidence type="ECO:0000256" key="6">
    <source>
        <dbReference type="ARBA" id="ARBA00022989"/>
    </source>
</evidence>
<keyword evidence="7 12" id="KW-0472">Membrane</keyword>
<evidence type="ECO:0000256" key="10">
    <source>
        <dbReference type="SAM" id="Coils"/>
    </source>
</evidence>
<dbReference type="GO" id="GO:0098797">
    <property type="term" value="C:plasma membrane protein complex"/>
    <property type="evidence" value="ECO:0007669"/>
    <property type="project" value="TreeGrafter"/>
</dbReference>
<feature type="region of interest" description="Disordered" evidence="11">
    <location>
        <begin position="949"/>
        <end position="972"/>
    </location>
</feature>
<evidence type="ECO:0000313" key="14">
    <source>
        <dbReference type="Proteomes" id="UP001497497"/>
    </source>
</evidence>
<dbReference type="InterPro" id="IPR026501">
    <property type="entry name" value="Limbin/EVC"/>
</dbReference>
<feature type="coiled-coil region" evidence="10">
    <location>
        <begin position="478"/>
        <end position="787"/>
    </location>
</feature>
<accession>A0AAV2IMG3</accession>
<keyword evidence="4" id="KW-0963">Cytoplasm</keyword>
<proteinExistence type="predicted"/>
<evidence type="ECO:0000256" key="1">
    <source>
        <dbReference type="ARBA" id="ARBA00004120"/>
    </source>
</evidence>
<evidence type="ECO:0000256" key="9">
    <source>
        <dbReference type="ARBA" id="ARBA00023273"/>
    </source>
</evidence>
<comment type="subcellular location">
    <subcellularLocation>
        <location evidence="2">Cell membrane</location>
        <topology evidence="2">Single-pass membrane protein</topology>
    </subcellularLocation>
    <subcellularLocation>
        <location evidence="1">Cytoplasm</location>
        <location evidence="1">Cytoskeleton</location>
        <location evidence="1">Cilium basal body</location>
    </subcellularLocation>
</comment>
<evidence type="ECO:0000313" key="13">
    <source>
        <dbReference type="EMBL" id="CAL1547305.1"/>
    </source>
</evidence>
<keyword evidence="5 12" id="KW-0812">Transmembrane</keyword>